<dbReference type="GO" id="GO:0016020">
    <property type="term" value="C:membrane"/>
    <property type="evidence" value="ECO:0007669"/>
    <property type="project" value="UniProtKB-SubCell"/>
</dbReference>
<dbReference type="Pfam" id="PF00153">
    <property type="entry name" value="Mito_carr"/>
    <property type="match status" value="3"/>
</dbReference>
<evidence type="ECO:0000256" key="4">
    <source>
        <dbReference type="ARBA" id="ARBA00022737"/>
    </source>
</evidence>
<dbReference type="FunCoup" id="E0VL38">
    <property type="interactions" value="396"/>
</dbReference>
<dbReference type="EnsemblMetazoa" id="PHUM280620-RA">
    <property type="protein sequence ID" value="PHUM280620-PA"/>
    <property type="gene ID" value="PHUM280620"/>
</dbReference>
<dbReference type="KEGG" id="phu:Phum_PHUM280620"/>
<evidence type="ECO:0000313" key="9">
    <source>
        <dbReference type="EnsemblMetazoa" id="PHUM280620-PA"/>
    </source>
</evidence>
<keyword evidence="4" id="KW-0677">Repeat</keyword>
<dbReference type="Proteomes" id="UP000009046">
    <property type="component" value="Unassembled WGS sequence"/>
</dbReference>
<feature type="repeat" description="Solcar" evidence="6">
    <location>
        <begin position="14"/>
        <end position="106"/>
    </location>
</feature>
<keyword evidence="5 6" id="KW-0472">Membrane</keyword>
<reference evidence="8" key="1">
    <citation type="submission" date="2007-04" db="EMBL/GenBank/DDBJ databases">
        <title>Annotation of Pediculus humanus corporis strain USDA.</title>
        <authorList>
            <person name="Kirkness E."/>
            <person name="Hannick L."/>
            <person name="Hass B."/>
            <person name="Bruggner R."/>
            <person name="Lawson D."/>
            <person name="Bidwell S."/>
            <person name="Joardar V."/>
            <person name="Caler E."/>
            <person name="Walenz B."/>
            <person name="Inman J."/>
            <person name="Schobel S."/>
            <person name="Galinsky K."/>
            <person name="Amedeo P."/>
            <person name="Strausberg R."/>
        </authorList>
    </citation>
    <scope>NUCLEOTIDE SEQUENCE</scope>
    <source>
        <strain evidence="8">USDA</strain>
    </source>
</reference>
<dbReference type="eggNOG" id="KOG0752">
    <property type="taxonomic scope" value="Eukaryota"/>
</dbReference>
<keyword evidence="7" id="KW-0813">Transport</keyword>
<dbReference type="PROSITE" id="PS50920">
    <property type="entry name" value="SOLCAR"/>
    <property type="match status" value="3"/>
</dbReference>
<feature type="repeat" description="Solcar" evidence="6">
    <location>
        <begin position="220"/>
        <end position="315"/>
    </location>
</feature>
<dbReference type="InterPro" id="IPR018108">
    <property type="entry name" value="MCP_transmembrane"/>
</dbReference>
<dbReference type="OrthoDB" id="18574at2759"/>
<dbReference type="OMA" id="MYVCYGA"/>
<dbReference type="CTD" id="8229454"/>
<dbReference type="InterPro" id="IPR023395">
    <property type="entry name" value="MCP_dom_sf"/>
</dbReference>
<evidence type="ECO:0000256" key="1">
    <source>
        <dbReference type="ARBA" id="ARBA00004141"/>
    </source>
</evidence>
<accession>E0VL38</accession>
<dbReference type="RefSeq" id="XP_002426832.1">
    <property type="nucleotide sequence ID" value="XM_002426787.1"/>
</dbReference>
<evidence type="ECO:0000313" key="10">
    <source>
        <dbReference type="Proteomes" id="UP000009046"/>
    </source>
</evidence>
<comment type="subcellular location">
    <subcellularLocation>
        <location evidence="1">Membrane</location>
        <topology evidence="1">Multi-pass membrane protein</topology>
    </subcellularLocation>
</comment>
<dbReference type="PANTHER" id="PTHR24089">
    <property type="entry name" value="SOLUTE CARRIER FAMILY 25"/>
    <property type="match status" value="1"/>
</dbReference>
<dbReference type="EMBL" id="AAZO01003262">
    <property type="status" value="NOT_ANNOTATED_CDS"/>
    <property type="molecule type" value="Genomic_DNA"/>
</dbReference>
<reference evidence="8" key="2">
    <citation type="submission" date="2007-04" db="EMBL/GenBank/DDBJ databases">
        <title>The genome of the human body louse.</title>
        <authorList>
            <consortium name="The Human Body Louse Genome Consortium"/>
            <person name="Kirkness E."/>
            <person name="Walenz B."/>
            <person name="Hass B."/>
            <person name="Bruggner R."/>
            <person name="Strausberg R."/>
        </authorList>
    </citation>
    <scope>NUCLEOTIDE SEQUENCE</scope>
    <source>
        <strain evidence="8">USDA</strain>
    </source>
</reference>
<dbReference type="EMBL" id="DS235269">
    <property type="protein sequence ID" value="EEB14094.1"/>
    <property type="molecule type" value="Genomic_DNA"/>
</dbReference>
<dbReference type="HOGENOM" id="CLU_015166_10_3_1"/>
<feature type="repeat" description="Solcar" evidence="6">
    <location>
        <begin position="118"/>
        <end position="204"/>
    </location>
</feature>
<sequence length="321" mass="35719">MHNGKNSQNDKFTLTGWEFGLAGASSGIVTRFLCQPLDVLKIRFQLQTTPVKIKNSAKYKSILQTVKIMTAEEGLSSLWKGHNAAQLLSMVFGAVQFSSYELLYDFSSKAWNNKSPLANHILHCGCGCVAGVLATVVSFPFDVIRTHLVFQGEPKLYKGVMDAALKIYQKEGLSGYKKGMTAAIYQTAPMSGLVFSFKEMFREIWLWSIGKLNSKQTSSISASGIVITNFLAGICAKTVVYPLDLTKKRLQIQGFDRNKGCYKEIIKCSSVIQCFMLTIKKEGFFGLFKGLFPSLMKAGASTVIYFTTYEYACELMIYAKR</sequence>
<comment type="similarity">
    <text evidence="2 7">Belongs to the mitochondrial carrier (TC 2.A.29) family.</text>
</comment>
<dbReference type="InParanoid" id="E0VL38"/>
<dbReference type="Gene3D" id="1.50.40.10">
    <property type="entry name" value="Mitochondrial carrier domain"/>
    <property type="match status" value="1"/>
</dbReference>
<protein>
    <submittedName>
        <fullName evidence="8 9">Mitochondrial deoxynucleotide carrier, putative</fullName>
    </submittedName>
</protein>
<dbReference type="SUPFAM" id="SSF103506">
    <property type="entry name" value="Mitochondrial carrier"/>
    <property type="match status" value="1"/>
</dbReference>
<proteinExistence type="inferred from homology"/>
<dbReference type="GeneID" id="8229454"/>
<dbReference type="AlphaFoldDB" id="E0VL38"/>
<keyword evidence="3 6" id="KW-0812">Transmembrane</keyword>
<evidence type="ECO:0000256" key="5">
    <source>
        <dbReference type="ARBA" id="ARBA00023136"/>
    </source>
</evidence>
<evidence type="ECO:0000256" key="6">
    <source>
        <dbReference type="PROSITE-ProRule" id="PRU00282"/>
    </source>
</evidence>
<dbReference type="STRING" id="121224.E0VL38"/>
<organism>
    <name type="scientific">Pediculus humanus subsp. corporis</name>
    <name type="common">Body louse</name>
    <dbReference type="NCBI Taxonomy" id="121224"/>
    <lineage>
        <taxon>Eukaryota</taxon>
        <taxon>Metazoa</taxon>
        <taxon>Ecdysozoa</taxon>
        <taxon>Arthropoda</taxon>
        <taxon>Hexapoda</taxon>
        <taxon>Insecta</taxon>
        <taxon>Pterygota</taxon>
        <taxon>Neoptera</taxon>
        <taxon>Paraneoptera</taxon>
        <taxon>Psocodea</taxon>
        <taxon>Troctomorpha</taxon>
        <taxon>Phthiraptera</taxon>
        <taxon>Anoplura</taxon>
        <taxon>Pediculidae</taxon>
        <taxon>Pediculus</taxon>
    </lineage>
</organism>
<dbReference type="VEuPathDB" id="VectorBase:PHUM280620"/>
<evidence type="ECO:0000313" key="8">
    <source>
        <dbReference type="EMBL" id="EEB14094.1"/>
    </source>
</evidence>
<name>E0VL38_PEDHC</name>
<reference evidence="9" key="3">
    <citation type="submission" date="2021-02" db="UniProtKB">
        <authorList>
            <consortium name="EnsemblMetazoa"/>
        </authorList>
    </citation>
    <scope>IDENTIFICATION</scope>
    <source>
        <strain evidence="9">USDA</strain>
    </source>
</reference>
<evidence type="ECO:0000256" key="3">
    <source>
        <dbReference type="ARBA" id="ARBA00022692"/>
    </source>
</evidence>
<gene>
    <name evidence="9" type="primary">8229454</name>
    <name evidence="8" type="ORF">Phum_PHUM280620</name>
</gene>
<evidence type="ECO:0000256" key="2">
    <source>
        <dbReference type="ARBA" id="ARBA00006375"/>
    </source>
</evidence>
<evidence type="ECO:0000256" key="7">
    <source>
        <dbReference type="RuleBase" id="RU000488"/>
    </source>
</evidence>
<keyword evidence="10" id="KW-1185">Reference proteome</keyword>